<feature type="transmembrane region" description="Helical" evidence="7">
    <location>
        <begin position="392"/>
        <end position="417"/>
    </location>
</feature>
<dbReference type="GO" id="GO:0022857">
    <property type="term" value="F:transmembrane transporter activity"/>
    <property type="evidence" value="ECO:0007669"/>
    <property type="project" value="InterPro"/>
</dbReference>
<comment type="subcellular location">
    <subcellularLocation>
        <location evidence="1">Cell membrane</location>
        <topology evidence="1">Multi-pass membrane protein</topology>
    </subcellularLocation>
</comment>
<dbReference type="GO" id="GO:0005886">
    <property type="term" value="C:plasma membrane"/>
    <property type="evidence" value="ECO:0007669"/>
    <property type="project" value="UniProtKB-SubCell"/>
</dbReference>
<dbReference type="Pfam" id="PF07690">
    <property type="entry name" value="MFS_1"/>
    <property type="match status" value="1"/>
</dbReference>
<sequence length="491" mass="52425">MIAIAGIRSRARPDDRRAGRTRGGAWPHAAASIDTGSLGATLPQQGSFPRESRPRRTKKRGRERRESRHRVLSGPTRTSALAPFRIRSYRFQWPSDLLTSWAFEVETLVLGWYIMVETGSVLLLTVLASLQYVGTLVAPVVGMIGDRMGHRDLLAVMRFAYTALAGTIMTMALTGHLAPLNVMIIVALMGLIRPSDLGVRGALLADIMPPERLVGAISLARTTQDSARIAGALTGAGLFAALGLGYVYVGITCFYFIAAVLMLCMRRPAKTHVMADHAAGATFSATLLRDLKEGIVYAWSGPGMRAALCVAFLANLTAFPLTNGLLPYVARDIFQTDQTGLGYLSASFAVGSLIGSITLSMAGGVRIARLLIGATLAWYAMLLVFVELRTMPVAMACLVLAGIAQSMSMIAAAVMLMRNASAHLRGRVMGVRMMVIYGLPLGLLAAGSLIDLIGYTATGTLLAAAGFLAMLGIALHWRADLWPTHAPANAR</sequence>
<feature type="transmembrane region" description="Helical" evidence="7">
    <location>
        <begin position="452"/>
        <end position="475"/>
    </location>
</feature>
<dbReference type="PANTHER" id="PTHR23513">
    <property type="entry name" value="INTEGRAL MEMBRANE EFFLUX PROTEIN-RELATED"/>
    <property type="match status" value="1"/>
</dbReference>
<evidence type="ECO:0000256" key="5">
    <source>
        <dbReference type="ARBA" id="ARBA00023136"/>
    </source>
</evidence>
<proteinExistence type="predicted"/>
<keyword evidence="2" id="KW-1003">Cell membrane</keyword>
<name>A0A508TG06_9BRAD</name>
<feature type="transmembrane region" description="Helical" evidence="7">
    <location>
        <begin position="429"/>
        <end position="446"/>
    </location>
</feature>
<evidence type="ECO:0000256" key="1">
    <source>
        <dbReference type="ARBA" id="ARBA00004651"/>
    </source>
</evidence>
<evidence type="ECO:0000313" key="8">
    <source>
        <dbReference type="EMBL" id="VIO72508.1"/>
    </source>
</evidence>
<feature type="transmembrane region" description="Helical" evidence="7">
    <location>
        <begin position="163"/>
        <end position="192"/>
    </location>
</feature>
<keyword evidence="3 7" id="KW-0812">Transmembrane</keyword>
<dbReference type="AlphaFoldDB" id="A0A508TG06"/>
<feature type="compositionally biased region" description="Basic residues" evidence="6">
    <location>
        <begin position="53"/>
        <end position="71"/>
    </location>
</feature>
<dbReference type="CDD" id="cd06173">
    <property type="entry name" value="MFS_MefA_like"/>
    <property type="match status" value="1"/>
</dbReference>
<evidence type="ECO:0000256" key="4">
    <source>
        <dbReference type="ARBA" id="ARBA00022989"/>
    </source>
</evidence>
<evidence type="ECO:0008006" key="10">
    <source>
        <dbReference type="Google" id="ProtNLM"/>
    </source>
</evidence>
<feature type="transmembrane region" description="Helical" evidence="7">
    <location>
        <begin position="97"/>
        <end position="115"/>
    </location>
</feature>
<feature type="transmembrane region" description="Helical" evidence="7">
    <location>
        <begin position="306"/>
        <end position="329"/>
    </location>
</feature>
<gene>
    <name evidence="8" type="ORF">CI1B_41530</name>
</gene>
<keyword evidence="5 7" id="KW-0472">Membrane</keyword>
<feature type="transmembrane region" description="Helical" evidence="7">
    <location>
        <begin position="341"/>
        <end position="360"/>
    </location>
</feature>
<dbReference type="SUPFAM" id="SSF103473">
    <property type="entry name" value="MFS general substrate transporter"/>
    <property type="match status" value="1"/>
</dbReference>
<dbReference type="InterPro" id="IPR011701">
    <property type="entry name" value="MFS"/>
</dbReference>
<evidence type="ECO:0000256" key="3">
    <source>
        <dbReference type="ARBA" id="ARBA00022692"/>
    </source>
</evidence>
<feature type="transmembrane region" description="Helical" evidence="7">
    <location>
        <begin position="238"/>
        <end position="264"/>
    </location>
</feature>
<feature type="transmembrane region" description="Helical" evidence="7">
    <location>
        <begin position="367"/>
        <end position="386"/>
    </location>
</feature>
<protein>
    <recommendedName>
        <fullName evidence="10">Enterobactin exporter EntS</fullName>
    </recommendedName>
</protein>
<comment type="caution">
    <text evidence="8">The sequence shown here is derived from an EMBL/GenBank/DDBJ whole genome shotgun (WGS) entry which is preliminary data.</text>
</comment>
<dbReference type="InterPro" id="IPR036259">
    <property type="entry name" value="MFS_trans_sf"/>
</dbReference>
<dbReference type="Gene3D" id="1.20.1250.20">
    <property type="entry name" value="MFS general substrate transporter like domains"/>
    <property type="match status" value="1"/>
</dbReference>
<reference evidence="8" key="1">
    <citation type="submission" date="2019-02" db="EMBL/GenBank/DDBJ databases">
        <authorList>
            <person name="Pothier F.J."/>
        </authorList>
    </citation>
    <scope>NUCLEOTIDE SEQUENCE</scope>
    <source>
        <strain evidence="8">CI-1B</strain>
    </source>
</reference>
<feature type="region of interest" description="Disordered" evidence="6">
    <location>
        <begin position="1"/>
        <end position="75"/>
    </location>
</feature>
<organism evidence="8 9">
    <name type="scientific">Bradyrhizobium ivorense</name>
    <dbReference type="NCBI Taxonomy" id="2511166"/>
    <lineage>
        <taxon>Bacteria</taxon>
        <taxon>Pseudomonadati</taxon>
        <taxon>Pseudomonadota</taxon>
        <taxon>Alphaproteobacteria</taxon>
        <taxon>Hyphomicrobiales</taxon>
        <taxon>Nitrobacteraceae</taxon>
        <taxon>Bradyrhizobium</taxon>
    </lineage>
</organism>
<evidence type="ECO:0000256" key="6">
    <source>
        <dbReference type="SAM" id="MobiDB-lite"/>
    </source>
</evidence>
<feature type="transmembrane region" description="Helical" evidence="7">
    <location>
        <begin position="121"/>
        <end position="142"/>
    </location>
</feature>
<dbReference type="PANTHER" id="PTHR23513:SF11">
    <property type="entry name" value="STAPHYLOFERRIN A TRANSPORTER"/>
    <property type="match status" value="1"/>
</dbReference>
<dbReference type="Proteomes" id="UP000328092">
    <property type="component" value="Unassembled WGS sequence"/>
</dbReference>
<keyword evidence="4 7" id="KW-1133">Transmembrane helix</keyword>
<accession>A0A508TG06</accession>
<evidence type="ECO:0000256" key="7">
    <source>
        <dbReference type="SAM" id="Phobius"/>
    </source>
</evidence>
<dbReference type="EMBL" id="CAADFC020000016">
    <property type="protein sequence ID" value="VIO72508.1"/>
    <property type="molecule type" value="Genomic_DNA"/>
</dbReference>
<evidence type="ECO:0000256" key="2">
    <source>
        <dbReference type="ARBA" id="ARBA00022475"/>
    </source>
</evidence>
<evidence type="ECO:0000313" key="9">
    <source>
        <dbReference type="Proteomes" id="UP000328092"/>
    </source>
</evidence>
<keyword evidence="9" id="KW-1185">Reference proteome</keyword>